<feature type="signal peptide" evidence="2">
    <location>
        <begin position="1"/>
        <end position="25"/>
    </location>
</feature>
<evidence type="ECO:0000256" key="1">
    <source>
        <dbReference type="SAM" id="MobiDB-lite"/>
    </source>
</evidence>
<feature type="compositionally biased region" description="Basic residues" evidence="1">
    <location>
        <begin position="258"/>
        <end position="269"/>
    </location>
</feature>
<evidence type="ECO:0000313" key="4">
    <source>
        <dbReference type="EMBL" id="GHI11196.1"/>
    </source>
</evidence>
<feature type="region of interest" description="Disordered" evidence="1">
    <location>
        <begin position="217"/>
        <end position="281"/>
    </location>
</feature>
<dbReference type="RefSeq" id="WP_191870215.1">
    <property type="nucleotide sequence ID" value="NZ_BMRU01000076.1"/>
</dbReference>
<dbReference type="Proteomes" id="UP000660554">
    <property type="component" value="Unassembled WGS sequence"/>
</dbReference>
<feature type="compositionally biased region" description="Basic and acidic residues" evidence="1">
    <location>
        <begin position="271"/>
        <end position="281"/>
    </location>
</feature>
<accession>A0ABQ3NEL1</accession>
<evidence type="ECO:0000259" key="3">
    <source>
        <dbReference type="Pfam" id="PF13349"/>
    </source>
</evidence>
<feature type="chain" id="PRO_5047246045" description="DUF4097 domain-containing protein" evidence="2">
    <location>
        <begin position="26"/>
        <end position="281"/>
    </location>
</feature>
<keyword evidence="5" id="KW-1185">Reference proteome</keyword>
<name>A0ABQ3NEL1_STRVG</name>
<dbReference type="InterPro" id="IPR025164">
    <property type="entry name" value="Toastrack_DUF4097"/>
</dbReference>
<evidence type="ECO:0000313" key="5">
    <source>
        <dbReference type="Proteomes" id="UP000660554"/>
    </source>
</evidence>
<keyword evidence="2" id="KW-0732">Signal</keyword>
<comment type="caution">
    <text evidence="4">The sequence shown here is derived from an EMBL/GenBank/DDBJ whole genome shotgun (WGS) entry which is preliminary data.</text>
</comment>
<gene>
    <name evidence="4" type="ORF">Scinn_06590</name>
</gene>
<dbReference type="Gene3D" id="2.160.20.120">
    <property type="match status" value="1"/>
</dbReference>
<proteinExistence type="predicted"/>
<protein>
    <recommendedName>
        <fullName evidence="3">DUF4097 domain-containing protein</fullName>
    </recommendedName>
</protein>
<dbReference type="EMBL" id="BNDV01000002">
    <property type="protein sequence ID" value="GHI11196.1"/>
    <property type="molecule type" value="Genomic_DNA"/>
</dbReference>
<reference evidence="5" key="1">
    <citation type="submission" date="2020-09" db="EMBL/GenBank/DDBJ databases">
        <title>Whole genome shotgun sequence of Streptomyces cinnamonensis NBRC 15873.</title>
        <authorList>
            <person name="Komaki H."/>
            <person name="Tamura T."/>
        </authorList>
    </citation>
    <scope>NUCLEOTIDE SEQUENCE [LARGE SCALE GENOMIC DNA]</scope>
    <source>
        <strain evidence="5">NBRC 15873</strain>
    </source>
</reference>
<sequence length="281" mass="28430">MTSHTTAARAARAAAVALAAGLVLAGCSFTDGPRRTATADTTVTEPVTAVEVTGTRAGSIEITPGTGPGVTVRRTVHYRGDTAPTPGQQVSGGVLTFTNGCSASCSIDYRLEVPASAKVTLESDSGDITVTGVAAAEVEADSGDVRAEGITGPLKISTSSGGITATGLSGPDASVRSDSGDARLDFAKTPSSVLAETTSGDVSLKVPPAPYRLAVSTTSGARHLSVPDDASAPSRLSAKTTSGDVRISPPDRLTAPRSGRRPGRVRPRRTGVGEHRQAQMH</sequence>
<organism evidence="4 5">
    <name type="scientific">Streptomyces virginiae</name>
    <name type="common">Streptomyces cinnamonensis</name>
    <dbReference type="NCBI Taxonomy" id="1961"/>
    <lineage>
        <taxon>Bacteria</taxon>
        <taxon>Bacillati</taxon>
        <taxon>Actinomycetota</taxon>
        <taxon>Actinomycetes</taxon>
        <taxon>Kitasatosporales</taxon>
        <taxon>Streptomycetaceae</taxon>
        <taxon>Streptomyces</taxon>
    </lineage>
</organism>
<dbReference type="GeneID" id="86956911"/>
<feature type="domain" description="DUF4097" evidence="3">
    <location>
        <begin position="115"/>
        <end position="247"/>
    </location>
</feature>
<evidence type="ECO:0000256" key="2">
    <source>
        <dbReference type="SAM" id="SignalP"/>
    </source>
</evidence>
<dbReference type="Pfam" id="PF13349">
    <property type="entry name" value="DUF4097"/>
    <property type="match status" value="1"/>
</dbReference>
<feature type="region of interest" description="Disordered" evidence="1">
    <location>
        <begin position="159"/>
        <end position="183"/>
    </location>
</feature>